<gene>
    <name evidence="4" type="ORF">KHM83_02230</name>
</gene>
<organism evidence="4 5">
    <name type="scientific">Fusibacter paucivorans</name>
    <dbReference type="NCBI Taxonomy" id="76009"/>
    <lineage>
        <taxon>Bacteria</taxon>
        <taxon>Bacillati</taxon>
        <taxon>Bacillota</taxon>
        <taxon>Clostridia</taxon>
        <taxon>Eubacteriales</taxon>
        <taxon>Eubacteriales Family XII. Incertae Sedis</taxon>
        <taxon>Fusibacter</taxon>
    </lineage>
</organism>
<dbReference type="PROSITE" id="PS50012">
    <property type="entry name" value="RCC1_3"/>
    <property type="match status" value="5"/>
</dbReference>
<reference evidence="4 5" key="1">
    <citation type="submission" date="2021-05" db="EMBL/GenBank/DDBJ databases">
        <title>Fusibacter ferrireducens sp. nov., an anaerobic, sulfur- and Fe-reducing bacterium isolated from the mangrove sediment.</title>
        <authorList>
            <person name="Qiu D."/>
        </authorList>
    </citation>
    <scope>NUCLEOTIDE SEQUENCE [LARGE SCALE GENOMIC DNA]</scope>
    <source>
        <strain evidence="4 5">DSM 12116</strain>
    </source>
</reference>
<dbReference type="InterPro" id="IPR058923">
    <property type="entry name" value="RCC1-like_dom"/>
</dbReference>
<dbReference type="PANTHER" id="PTHR45982">
    <property type="entry name" value="REGULATOR OF CHROMOSOME CONDENSATION"/>
    <property type="match status" value="1"/>
</dbReference>
<dbReference type="RefSeq" id="WP_213235282.1">
    <property type="nucleotide sequence ID" value="NZ_JAHBCL010000003.1"/>
</dbReference>
<evidence type="ECO:0000256" key="2">
    <source>
        <dbReference type="ARBA" id="ARBA00022737"/>
    </source>
</evidence>
<proteinExistence type="predicted"/>
<dbReference type="EMBL" id="JAHBCL010000003">
    <property type="protein sequence ID" value="MBS7525492.1"/>
    <property type="molecule type" value="Genomic_DNA"/>
</dbReference>
<dbReference type="SUPFAM" id="SSF50985">
    <property type="entry name" value="RCC1/BLIP-II"/>
    <property type="match status" value="1"/>
</dbReference>
<dbReference type="SUPFAM" id="SSF49299">
    <property type="entry name" value="PKD domain"/>
    <property type="match status" value="1"/>
</dbReference>
<protein>
    <recommendedName>
        <fullName evidence="3">RCC1-like domain-containing protein</fullName>
    </recommendedName>
</protein>
<dbReference type="Proteomes" id="UP000746471">
    <property type="component" value="Unassembled WGS sequence"/>
</dbReference>
<feature type="domain" description="RCC1-like" evidence="3">
    <location>
        <begin position="218"/>
        <end position="480"/>
    </location>
</feature>
<evidence type="ECO:0000313" key="5">
    <source>
        <dbReference type="Proteomes" id="UP000746471"/>
    </source>
</evidence>
<accession>A0ABS5PKS5</accession>
<dbReference type="InterPro" id="IPR051553">
    <property type="entry name" value="Ran_GTPase-activating"/>
</dbReference>
<evidence type="ECO:0000256" key="1">
    <source>
        <dbReference type="ARBA" id="ARBA00022658"/>
    </source>
</evidence>
<dbReference type="InterPro" id="IPR000408">
    <property type="entry name" value="Reg_chr_condens"/>
</dbReference>
<evidence type="ECO:0000313" key="4">
    <source>
        <dbReference type="EMBL" id="MBS7525492.1"/>
    </source>
</evidence>
<dbReference type="InterPro" id="IPR035986">
    <property type="entry name" value="PKD_dom_sf"/>
</dbReference>
<comment type="caution">
    <text evidence="4">The sequence shown here is derived from an EMBL/GenBank/DDBJ whole genome shotgun (WGS) entry which is preliminary data.</text>
</comment>
<dbReference type="Gene3D" id="2.130.10.30">
    <property type="entry name" value="Regulator of chromosome condensation 1/beta-lactamase-inhibitor protein II"/>
    <property type="match status" value="2"/>
</dbReference>
<dbReference type="InterPro" id="IPR009091">
    <property type="entry name" value="RCC1/BLIP-II"/>
</dbReference>
<evidence type="ECO:0000259" key="3">
    <source>
        <dbReference type="Pfam" id="PF25390"/>
    </source>
</evidence>
<name>A0ABS5PKS5_9FIRM</name>
<sequence>MNIFGILITIGSIAGTVAYFLNEQKSQTEPIDAYGDYEKFLEAAIQYREENEEYAKDIKRLEPYLSQYDSLPLRRYALSLDGKFLIINNMPEDEAQRLINEIGGDSYINGAFVYLTLQRKNDISKIRPIAHFNIRPDTKINTMTVLHYDTTGCIAEDNEIVEKKWENRQITFRSPGTYTIKLKIKDKNGNWSEEFSREIRVTEEQGIRGIEGYAGSFFYIFKSGRTLAYGKNEFGQLGIGTLSAVPDLRYNNLYDGVEQAACGENFNLFKMNDGTVCAAGSNRSGELGTGDKNSQRTLNAVWGLENIKQVAAGKRFAAALDLNGNIYVWGDNMDNQIMKEDVKEALMPVRLEGVEGIKQIALGANFGLALKYDGTVMGWGDNTHGQLGIGYKGHLTEPVVTLYKNVAQIAAGEKFSLVVTESGRMFGAGNNAYGQLGMKGKSEVLFPTEIPKLKEIATVYAKESLVLAVTAIGKGFVWGNFNAPGVRPIYEPEELPGIQYIKAACNSGKKCYVIDNKNEMYTISDTGGRYEKRKVYENFSDYREGHHDA</sequence>
<keyword evidence="1" id="KW-0344">Guanine-nucleotide releasing factor</keyword>
<dbReference type="Pfam" id="PF25390">
    <property type="entry name" value="WD40_RLD"/>
    <property type="match status" value="1"/>
</dbReference>
<keyword evidence="2" id="KW-0677">Repeat</keyword>
<dbReference type="PRINTS" id="PR00633">
    <property type="entry name" value="RCCNDNSATION"/>
</dbReference>
<keyword evidence="5" id="KW-1185">Reference proteome</keyword>
<dbReference type="PANTHER" id="PTHR45982:SF1">
    <property type="entry name" value="REGULATOR OF CHROMOSOME CONDENSATION"/>
    <property type="match status" value="1"/>
</dbReference>